<dbReference type="FunCoup" id="A0A1Y2ALD6">
    <property type="interactions" value="650"/>
</dbReference>
<evidence type="ECO:0000256" key="13">
    <source>
        <dbReference type="SAM" id="MobiDB-lite"/>
    </source>
</evidence>
<comment type="function">
    <text evidence="12">Required for the first step of diphthamide biosynthesis, a post-translational modification of histidine which occurs in elongation factor 2. DPH1 and DPH2 transfer a 3-amino-3-carboxypropyl (ACP) group from S-adenosyl-L-methionine (SAM) to a histidine residue, the reaction is assisted by a reduction system comprising DPH3 and a NADH-dependent reductase. Facilitates the reduction of the catalytic iron-sulfur cluster found in the DPH1 subunit.</text>
</comment>
<gene>
    <name evidence="14" type="ORF">BCR39DRAFT_360501</name>
</gene>
<keyword evidence="9 12" id="KW-0411">Iron-sulfur</keyword>
<evidence type="ECO:0000256" key="8">
    <source>
        <dbReference type="ARBA" id="ARBA00023004"/>
    </source>
</evidence>
<dbReference type="PANTHER" id="PTHR10762:SF2">
    <property type="entry name" value="2-(3-AMINO-3-CARBOXYPROPYL)HISTIDINE SYNTHASE SUBUNIT 2"/>
    <property type="match status" value="1"/>
</dbReference>
<evidence type="ECO:0000256" key="5">
    <source>
        <dbReference type="ARBA" id="ARBA00021914"/>
    </source>
</evidence>
<evidence type="ECO:0000256" key="11">
    <source>
        <dbReference type="ARBA" id="ARBA00054092"/>
    </source>
</evidence>
<dbReference type="OrthoDB" id="449241at2759"/>
<comment type="function">
    <text evidence="11">Required for the first step of diphthamide biosynthesis, a post-translational modification of histidine which occurs in elongation factor 2. DPH1 and DPH2 transfer a 3-amino-3-carboxypropyl (ACP) group from S-adenosyl-L-methionine (SAM) to a histidine residue, the reaction is assisted by a reduction system comprising DPH3 and a NADH-dependent reductase, predominantly CBR1. Facilitates the reduction of the catalytic iron-sulfur cluster found in the DPH1 subunit.</text>
</comment>
<evidence type="ECO:0000313" key="15">
    <source>
        <dbReference type="Proteomes" id="UP000193986"/>
    </source>
</evidence>
<evidence type="ECO:0000256" key="9">
    <source>
        <dbReference type="ARBA" id="ARBA00023014"/>
    </source>
</evidence>
<dbReference type="GO" id="GO:0046872">
    <property type="term" value="F:metal ion binding"/>
    <property type="evidence" value="ECO:0007669"/>
    <property type="project" value="UniProtKB-KW"/>
</dbReference>
<dbReference type="PANTHER" id="PTHR10762">
    <property type="entry name" value="DIPHTHAMIDE BIOSYNTHESIS PROTEIN"/>
    <property type="match status" value="1"/>
</dbReference>
<reference evidence="14 15" key="1">
    <citation type="submission" date="2016-07" db="EMBL/GenBank/DDBJ databases">
        <title>Pervasive Adenine N6-methylation of Active Genes in Fungi.</title>
        <authorList>
            <consortium name="DOE Joint Genome Institute"/>
            <person name="Mondo S.J."/>
            <person name="Dannebaum R.O."/>
            <person name="Kuo R.C."/>
            <person name="Labutti K."/>
            <person name="Haridas S."/>
            <person name="Kuo A."/>
            <person name="Salamov A."/>
            <person name="Ahrendt S.R."/>
            <person name="Lipzen A."/>
            <person name="Sullivan W."/>
            <person name="Andreopoulos W.B."/>
            <person name="Clum A."/>
            <person name="Lindquist E."/>
            <person name="Daum C."/>
            <person name="Ramamoorthy G.K."/>
            <person name="Gryganskyi A."/>
            <person name="Culley D."/>
            <person name="Magnuson J.K."/>
            <person name="James T.Y."/>
            <person name="O'Malley M.A."/>
            <person name="Stajich J.E."/>
            <person name="Spatafora J.W."/>
            <person name="Visel A."/>
            <person name="Grigoriev I.V."/>
        </authorList>
    </citation>
    <scope>NUCLEOTIDE SEQUENCE [LARGE SCALE GENOMIC DNA]</scope>
    <source>
        <strain evidence="14 15">68-887.2</strain>
    </source>
</reference>
<dbReference type="InterPro" id="IPR042265">
    <property type="entry name" value="DPH1/DPH2_3"/>
</dbReference>
<comment type="caution">
    <text evidence="14">The sequence shown here is derived from an EMBL/GenBank/DDBJ whole genome shotgun (WGS) entry which is preliminary data.</text>
</comment>
<dbReference type="FunFam" id="3.40.50.11860:FF:000001">
    <property type="entry name" value="2-(3-amino-3-carboxypropyl)histidine synthase subunit 2"/>
    <property type="match status" value="1"/>
</dbReference>
<dbReference type="SFLD" id="SFLDS00032">
    <property type="entry name" value="Radical_SAM_3-amino-3-carboxyp"/>
    <property type="match status" value="1"/>
</dbReference>
<dbReference type="GO" id="GO:0051536">
    <property type="term" value="F:iron-sulfur cluster binding"/>
    <property type="evidence" value="ECO:0007669"/>
    <property type="project" value="UniProtKB-KW"/>
</dbReference>
<dbReference type="GO" id="GO:0090560">
    <property type="term" value="F:2-(3-amino-3-carboxypropyl)histidine synthase activity"/>
    <property type="evidence" value="ECO:0007669"/>
    <property type="project" value="InterPro"/>
</dbReference>
<dbReference type="InterPro" id="IPR016435">
    <property type="entry name" value="DPH1/DPH2"/>
</dbReference>
<dbReference type="InParanoid" id="A0A1Y2ALD6"/>
<evidence type="ECO:0000256" key="3">
    <source>
        <dbReference type="ARBA" id="ARBA00005156"/>
    </source>
</evidence>
<evidence type="ECO:0000256" key="2">
    <source>
        <dbReference type="ARBA" id="ARBA00004496"/>
    </source>
</evidence>
<dbReference type="Gene3D" id="3.40.50.11860">
    <property type="entry name" value="Diphthamide synthesis DPH1/DPH2 domain 3"/>
    <property type="match status" value="1"/>
</dbReference>
<dbReference type="UniPathway" id="UPA00559"/>
<evidence type="ECO:0000256" key="4">
    <source>
        <dbReference type="ARBA" id="ARBA00006179"/>
    </source>
</evidence>
<dbReference type="SFLD" id="SFLDG01121">
    <property type="entry name" value="Diphthamide_biosynthesis"/>
    <property type="match status" value="1"/>
</dbReference>
<name>A0A1Y2ALD6_9TREE</name>
<protein>
    <recommendedName>
        <fullName evidence="5 12">2-(3-amino-3-carboxypropyl)histidine synthase subunit 2</fullName>
    </recommendedName>
</protein>
<evidence type="ECO:0000256" key="1">
    <source>
        <dbReference type="ARBA" id="ARBA00001966"/>
    </source>
</evidence>
<comment type="pathway">
    <text evidence="3 12">Protein modification; peptidyl-diphthamide biosynthesis.</text>
</comment>
<proteinExistence type="inferred from homology"/>
<comment type="subcellular location">
    <subcellularLocation>
        <location evidence="2 12">Cytoplasm</location>
    </subcellularLocation>
</comment>
<dbReference type="GO" id="GO:0017183">
    <property type="term" value="P:protein histidyl modification to diphthamide"/>
    <property type="evidence" value="ECO:0007669"/>
    <property type="project" value="UniProtKB-UniPathway"/>
</dbReference>
<keyword evidence="7 12" id="KW-0479">Metal-binding</keyword>
<dbReference type="Proteomes" id="UP000193986">
    <property type="component" value="Unassembled WGS sequence"/>
</dbReference>
<feature type="region of interest" description="Disordered" evidence="13">
    <location>
        <begin position="203"/>
        <end position="223"/>
    </location>
</feature>
<sequence>MSELMSTAAQHAFEHPELEAVIPEAGPSRMGDVSAGLSLDEAFEVDSTVRIILEGGYKTIGLQFPDELLPCSPAVFKSIQKKVAGIGAQCYVLADSTYGSCCPDVLSCLHLPADFLVHYGHACLTPTDALPVHYVFPRRSLYAKDAVDKLVDACKEDMEIEGGRKAFIVVWDVSLDWLADEIHKTFTERCSFPISFASIQRPSLKPGPPTVEGEKGKSPALRSIEPPHGLDISDCVILYLGEEGRSLLNLQMTHAGNPLYSYSPSSRSVTPQHPTTSRLLSRRLFALHSAMSSDIFGLVVSSIGLANAKDLLNQLRADLKRAHKKSYTMSVGRLNPAKLANFDAVECFVLVGCNEGGVVDNKDFLRPIITPWELQMALKGPEANWEPDKWTLDMGRVLEAAKEREKEILDNPDDATEDDQDGPEFSLVTGTYRTRKTFGAGNGNGNGENQVLDGVGVQDLTLRNKDFSLAKLESVGSNYLSSREFKGLEQRYGMDEPAILEEGRGGIARGYEEEK</sequence>
<evidence type="ECO:0000256" key="10">
    <source>
        <dbReference type="ARBA" id="ARBA00034128"/>
    </source>
</evidence>
<dbReference type="Gene3D" id="3.40.50.11840">
    <property type="entry name" value="Diphthamide synthesis DPH1/DPH2 domain 1"/>
    <property type="match status" value="1"/>
</dbReference>
<organism evidence="14 15">
    <name type="scientific">Naematelia encephala</name>
    <dbReference type="NCBI Taxonomy" id="71784"/>
    <lineage>
        <taxon>Eukaryota</taxon>
        <taxon>Fungi</taxon>
        <taxon>Dikarya</taxon>
        <taxon>Basidiomycota</taxon>
        <taxon>Agaricomycotina</taxon>
        <taxon>Tremellomycetes</taxon>
        <taxon>Tremellales</taxon>
        <taxon>Naemateliaceae</taxon>
        <taxon>Naematelia</taxon>
    </lineage>
</organism>
<dbReference type="FunFam" id="3.40.50.11840:FF:000005">
    <property type="entry name" value="2-(3-amino-3-carboxypropyl)histidine synthase subunit 2"/>
    <property type="match status" value="1"/>
</dbReference>
<comment type="cofactor">
    <cofactor evidence="1">
        <name>[4Fe-4S] cluster</name>
        <dbReference type="ChEBI" id="CHEBI:49883"/>
    </cofactor>
</comment>
<dbReference type="AlphaFoldDB" id="A0A1Y2ALD6"/>
<dbReference type="Pfam" id="PF01866">
    <property type="entry name" value="Diphthamide_syn"/>
    <property type="match status" value="1"/>
</dbReference>
<dbReference type="EMBL" id="MCFC01000080">
    <property type="protein sequence ID" value="ORY23373.1"/>
    <property type="molecule type" value="Genomic_DNA"/>
</dbReference>
<dbReference type="NCBIfam" id="TIGR00322">
    <property type="entry name" value="diphth2_R"/>
    <property type="match status" value="1"/>
</dbReference>
<accession>A0A1Y2ALD6</accession>
<keyword evidence="8 12" id="KW-0408">Iron</keyword>
<dbReference type="GO" id="GO:0005737">
    <property type="term" value="C:cytoplasm"/>
    <property type="evidence" value="ECO:0007669"/>
    <property type="project" value="UniProtKB-SubCell"/>
</dbReference>
<evidence type="ECO:0000256" key="6">
    <source>
        <dbReference type="ARBA" id="ARBA00022490"/>
    </source>
</evidence>
<evidence type="ECO:0000313" key="14">
    <source>
        <dbReference type="EMBL" id="ORY23373.1"/>
    </source>
</evidence>
<dbReference type="InterPro" id="IPR042263">
    <property type="entry name" value="DPH1/DPH2_1"/>
</dbReference>
<keyword evidence="6 12" id="KW-0963">Cytoplasm</keyword>
<dbReference type="InterPro" id="IPR010014">
    <property type="entry name" value="DHP2"/>
</dbReference>
<dbReference type="STRING" id="71784.A0A1Y2ALD6"/>
<comment type="subunit">
    <text evidence="10">Component of the 2-(3-amino-3-carboxypropyl)histidine synthase complex composed of DPH1, DPH2, DPH3 and a NADH-dependent reductase, predominantly CBR1.</text>
</comment>
<dbReference type="NCBIfam" id="TIGR00272">
    <property type="entry name" value="DPH2"/>
    <property type="match status" value="1"/>
</dbReference>
<evidence type="ECO:0000256" key="12">
    <source>
        <dbReference type="RuleBase" id="RU364133"/>
    </source>
</evidence>
<comment type="similarity">
    <text evidence="4 12">Belongs to the DPH1/DPH2 family. DPH2 subfamily.</text>
</comment>
<keyword evidence="15" id="KW-1185">Reference proteome</keyword>
<evidence type="ECO:0000256" key="7">
    <source>
        <dbReference type="ARBA" id="ARBA00022723"/>
    </source>
</evidence>